<dbReference type="AlphaFoldDB" id="K6H129"/>
<dbReference type="SUPFAM" id="SSF49785">
    <property type="entry name" value="Galactose-binding domain-like"/>
    <property type="match status" value="1"/>
</dbReference>
<name>K6H129_9GAMM</name>
<protein>
    <submittedName>
        <fullName evidence="2">Complex I intermediate-associated protein 30</fullName>
    </submittedName>
</protein>
<dbReference type="EMBL" id="AMWX01000012">
    <property type="protein sequence ID" value="EKO36258.1"/>
    <property type="molecule type" value="Genomic_DNA"/>
</dbReference>
<dbReference type="InterPro" id="IPR013857">
    <property type="entry name" value="NADH-UbQ_OxRdtase-assoc_prot30"/>
</dbReference>
<dbReference type="Pfam" id="PF08547">
    <property type="entry name" value="CIA30"/>
    <property type="match status" value="1"/>
</dbReference>
<feature type="domain" description="NADH:ubiquinone oxidoreductase intermediate-associated protein 30" evidence="1">
    <location>
        <begin position="16"/>
        <end position="148"/>
    </location>
</feature>
<gene>
    <name evidence="2" type="ORF">B273_0715</name>
</gene>
<accession>K6H129</accession>
<dbReference type="STRING" id="1208365.B273_0715"/>
<dbReference type="Gene3D" id="2.60.120.260">
    <property type="entry name" value="Galactose-binding domain-like"/>
    <property type="match status" value="1"/>
</dbReference>
<comment type="caution">
    <text evidence="2">The sequence shown here is derived from an EMBL/GenBank/DDBJ whole genome shotgun (WGS) entry which is preliminary data.</text>
</comment>
<dbReference type="Proteomes" id="UP000010310">
    <property type="component" value="Unassembled WGS sequence"/>
</dbReference>
<reference evidence="2 3" key="1">
    <citation type="submission" date="2012-09" db="EMBL/GenBank/DDBJ databases">
        <authorList>
            <person name="Dupont C.L."/>
            <person name="Rusch D.B."/>
            <person name="Lombardo M.-J."/>
            <person name="Novotny M."/>
            <person name="Yee-Greenbaum J."/>
            <person name="Laskin R."/>
        </authorList>
    </citation>
    <scope>NUCLEOTIDE SEQUENCE [LARGE SCALE GENOMIC DNA]</scope>
    <source>
        <strain evidence="2">SAR86E</strain>
    </source>
</reference>
<sequence>MLRTLILTIFSLNAFSQPLSDPNTWRGVTDQVMGGVSDLIIQHEDGVFYMSGNVSTENNGGFVRLSNSIKLLSNEVQGIKFKAKGNNETYEIHVTLKGLKIPPWSYFSKSFEVNDSWQQYEIFFSDLKLATGFTAASLKAKNIKDLSIAGYGRDFKVDLAIKDITLF</sequence>
<evidence type="ECO:0000313" key="3">
    <source>
        <dbReference type="Proteomes" id="UP000010310"/>
    </source>
</evidence>
<organism evidence="2 3">
    <name type="scientific">SAR86 cluster bacterium SAR86E</name>
    <dbReference type="NCBI Taxonomy" id="1208365"/>
    <lineage>
        <taxon>Bacteria</taxon>
        <taxon>Pseudomonadati</taxon>
        <taxon>Pseudomonadota</taxon>
        <taxon>Gammaproteobacteria</taxon>
        <taxon>SAR86 cluster</taxon>
    </lineage>
</organism>
<evidence type="ECO:0000313" key="2">
    <source>
        <dbReference type="EMBL" id="EKO36258.1"/>
    </source>
</evidence>
<evidence type="ECO:0000259" key="1">
    <source>
        <dbReference type="Pfam" id="PF08547"/>
    </source>
</evidence>
<proteinExistence type="predicted"/>
<dbReference type="InterPro" id="IPR008979">
    <property type="entry name" value="Galactose-bd-like_sf"/>
</dbReference>
<keyword evidence="3" id="KW-1185">Reference proteome</keyword>